<evidence type="ECO:0000256" key="10">
    <source>
        <dbReference type="SAM" id="Phobius"/>
    </source>
</evidence>
<dbReference type="PANTHER" id="PTHR14789">
    <property type="entry name" value="CHONDROLECTIN VARIANT CHODLFDELTAE"/>
    <property type="match status" value="1"/>
</dbReference>
<dbReference type="InterPro" id="IPR018097">
    <property type="entry name" value="EGF_Ca-bd_CS"/>
</dbReference>
<dbReference type="PANTHER" id="PTHR14789:SF8">
    <property type="entry name" value="C-TYPE LECTIN DOMAIN FAMILY 14 MEMBER A PRECURSOR-RELATED"/>
    <property type="match status" value="1"/>
</dbReference>
<proteinExistence type="predicted"/>
<evidence type="ECO:0000256" key="9">
    <source>
        <dbReference type="SAM" id="MobiDB-lite"/>
    </source>
</evidence>
<dbReference type="InterPro" id="IPR016186">
    <property type="entry name" value="C-type_lectin-like/link_sf"/>
</dbReference>
<protein>
    <submittedName>
        <fullName evidence="13">Complement component C1q receptor-like</fullName>
    </submittedName>
</protein>
<feature type="region of interest" description="Disordered" evidence="9">
    <location>
        <begin position="164"/>
        <end position="284"/>
    </location>
</feature>
<dbReference type="GO" id="GO:0030246">
    <property type="term" value="F:carbohydrate binding"/>
    <property type="evidence" value="ECO:0007669"/>
    <property type="project" value="UniProtKB-KW"/>
</dbReference>
<dbReference type="Pfam" id="PF00059">
    <property type="entry name" value="Lectin_C"/>
    <property type="match status" value="1"/>
</dbReference>
<dbReference type="GO" id="GO:0032502">
    <property type="term" value="P:developmental process"/>
    <property type="evidence" value="ECO:0007669"/>
    <property type="project" value="UniProtKB-ARBA"/>
</dbReference>
<evidence type="ECO:0000256" key="6">
    <source>
        <dbReference type="ARBA" id="ARBA00022989"/>
    </source>
</evidence>
<dbReference type="PROSITE" id="PS01187">
    <property type="entry name" value="EGF_CA"/>
    <property type="match status" value="1"/>
</dbReference>
<sequence length="459" mass="49907">MASTLCCGLIHLWIVIVVFRSTSADPHYELSEHPANFNQAVKRCSPAVLTTLATQQEVSRVLALISGTMLGQKQNNFTFWIGLQRKKQECVADSRPLKGFRWIQDGSEDSEVSRWAESPEYTCTSLHCAALKGEFNGTAVSEWGLIAVSCRTSYQFICKSSLKRAPDRGTAAGQGQETTIPEPELSTSEPPEPTTTEPEPAAPTTPEPEPEPEPAASTTQKPEPEPGLDHGTEHEQPAPPDPYHNNPDTRPEPQVPDPDPVTGAGSCERPTTAESSGIRSFIQNPDNSSRIQVECWPSVLVELHCSGRPSMWRLLDDSPANFSAVCLPCEPGFQKDSLGDCVDIDECGSGAPCRHSCLNTEGSFRCVCSDENGKHQDEDSDTCREMATEEGGGLLSGILFPVLVAVAAFLVLLLVIAVTVKCCLVRRSKKRAMKKAEKMAMKSKEENDSFQSTNEKAAT</sequence>
<evidence type="ECO:0000256" key="3">
    <source>
        <dbReference type="ARBA" id="ARBA00022692"/>
    </source>
</evidence>
<dbReference type="InterPro" id="IPR001881">
    <property type="entry name" value="EGF-like_Ca-bd_dom"/>
</dbReference>
<feature type="compositionally biased region" description="Low complexity" evidence="9">
    <location>
        <begin position="177"/>
        <end position="199"/>
    </location>
</feature>
<feature type="transmembrane region" description="Helical" evidence="10">
    <location>
        <begin position="398"/>
        <end position="424"/>
    </location>
</feature>
<dbReference type="CDD" id="cd00054">
    <property type="entry name" value="EGF_CA"/>
    <property type="match status" value="1"/>
</dbReference>
<reference evidence="13" key="1">
    <citation type="submission" date="2023-08" db="EMBL/GenBank/DDBJ databases">
        <authorList>
            <person name="Alioto T."/>
            <person name="Alioto T."/>
            <person name="Gomez Garrido J."/>
        </authorList>
    </citation>
    <scope>NUCLEOTIDE SEQUENCE</scope>
</reference>
<keyword evidence="14" id="KW-1185">Reference proteome</keyword>
<evidence type="ECO:0000256" key="7">
    <source>
        <dbReference type="ARBA" id="ARBA00023136"/>
    </source>
</evidence>
<accession>A0AAV1GQ33</accession>
<dbReference type="InterPro" id="IPR016187">
    <property type="entry name" value="CTDL_fold"/>
</dbReference>
<feature type="compositionally biased region" description="Basic and acidic residues" evidence="9">
    <location>
        <begin position="435"/>
        <end position="447"/>
    </location>
</feature>
<dbReference type="PROSITE" id="PS50041">
    <property type="entry name" value="C_TYPE_LECTIN_2"/>
    <property type="match status" value="1"/>
</dbReference>
<feature type="region of interest" description="Disordered" evidence="9">
    <location>
        <begin position="435"/>
        <end position="459"/>
    </location>
</feature>
<dbReference type="Gene3D" id="2.10.25.10">
    <property type="entry name" value="Laminin"/>
    <property type="match status" value="1"/>
</dbReference>
<keyword evidence="8" id="KW-1015">Disulfide bond</keyword>
<keyword evidence="6 10" id="KW-1133">Transmembrane helix</keyword>
<dbReference type="InterPro" id="IPR000152">
    <property type="entry name" value="EGF-type_Asp/Asn_hydroxyl_site"/>
</dbReference>
<dbReference type="Proteomes" id="UP001178508">
    <property type="component" value="Chromosome 15"/>
</dbReference>
<keyword evidence="2" id="KW-0597">Phosphoprotein</keyword>
<evidence type="ECO:0000256" key="2">
    <source>
        <dbReference type="ARBA" id="ARBA00022553"/>
    </source>
</evidence>
<evidence type="ECO:0000256" key="5">
    <source>
        <dbReference type="ARBA" id="ARBA00022734"/>
    </source>
</evidence>
<feature type="domain" description="C-type lectin" evidence="12">
    <location>
        <begin position="28"/>
        <end position="159"/>
    </location>
</feature>
<dbReference type="SUPFAM" id="SSF56436">
    <property type="entry name" value="C-type lectin-like"/>
    <property type="match status" value="1"/>
</dbReference>
<dbReference type="SMART" id="SM00179">
    <property type="entry name" value="EGF_CA"/>
    <property type="match status" value="1"/>
</dbReference>
<comment type="subcellular location">
    <subcellularLocation>
        <location evidence="1">Membrane</location>
        <topology evidence="1">Single-pass type I membrane protein</topology>
    </subcellularLocation>
</comment>
<dbReference type="InterPro" id="IPR001304">
    <property type="entry name" value="C-type_lectin-like"/>
</dbReference>
<dbReference type="PROSITE" id="PS00010">
    <property type="entry name" value="ASX_HYDROXYL"/>
    <property type="match status" value="1"/>
</dbReference>
<dbReference type="EMBL" id="OY660878">
    <property type="protein sequence ID" value="CAJ1074911.1"/>
    <property type="molecule type" value="Genomic_DNA"/>
</dbReference>
<dbReference type="Gene3D" id="3.10.100.10">
    <property type="entry name" value="Mannose-Binding Protein A, subunit A"/>
    <property type="match status" value="1"/>
</dbReference>
<evidence type="ECO:0000259" key="12">
    <source>
        <dbReference type="PROSITE" id="PS50041"/>
    </source>
</evidence>
<evidence type="ECO:0000256" key="11">
    <source>
        <dbReference type="SAM" id="SignalP"/>
    </source>
</evidence>
<evidence type="ECO:0000313" key="14">
    <source>
        <dbReference type="Proteomes" id="UP001178508"/>
    </source>
</evidence>
<evidence type="ECO:0000256" key="1">
    <source>
        <dbReference type="ARBA" id="ARBA00004479"/>
    </source>
</evidence>
<dbReference type="AlphaFoldDB" id="A0AAV1GQ33"/>
<dbReference type="SUPFAM" id="SSF57196">
    <property type="entry name" value="EGF/Laminin"/>
    <property type="match status" value="1"/>
</dbReference>
<evidence type="ECO:0000256" key="4">
    <source>
        <dbReference type="ARBA" id="ARBA00022729"/>
    </source>
</evidence>
<feature type="compositionally biased region" description="Basic and acidic residues" evidence="9">
    <location>
        <begin position="222"/>
        <end position="236"/>
    </location>
</feature>
<feature type="compositionally biased region" description="Polar residues" evidence="9">
    <location>
        <begin position="449"/>
        <end position="459"/>
    </location>
</feature>
<keyword evidence="5" id="KW-0430">Lectin</keyword>
<dbReference type="InterPro" id="IPR051505">
    <property type="entry name" value="C-type_lectin_domain"/>
</dbReference>
<keyword evidence="13" id="KW-0675">Receptor</keyword>
<gene>
    <name evidence="13" type="ORF">XNOV1_A001622</name>
</gene>
<keyword evidence="4 11" id="KW-0732">Signal</keyword>
<feature type="compositionally biased region" description="Polar residues" evidence="9">
    <location>
        <begin position="272"/>
        <end position="284"/>
    </location>
</feature>
<dbReference type="GO" id="GO:0005509">
    <property type="term" value="F:calcium ion binding"/>
    <property type="evidence" value="ECO:0007669"/>
    <property type="project" value="InterPro"/>
</dbReference>
<feature type="signal peptide" evidence="11">
    <location>
        <begin position="1"/>
        <end position="24"/>
    </location>
</feature>
<evidence type="ECO:0000256" key="8">
    <source>
        <dbReference type="ARBA" id="ARBA00023157"/>
    </source>
</evidence>
<organism evidence="13 14">
    <name type="scientific">Xyrichtys novacula</name>
    <name type="common">Pearly razorfish</name>
    <name type="synonym">Hemipteronotus novacula</name>
    <dbReference type="NCBI Taxonomy" id="13765"/>
    <lineage>
        <taxon>Eukaryota</taxon>
        <taxon>Metazoa</taxon>
        <taxon>Chordata</taxon>
        <taxon>Craniata</taxon>
        <taxon>Vertebrata</taxon>
        <taxon>Euteleostomi</taxon>
        <taxon>Actinopterygii</taxon>
        <taxon>Neopterygii</taxon>
        <taxon>Teleostei</taxon>
        <taxon>Neoteleostei</taxon>
        <taxon>Acanthomorphata</taxon>
        <taxon>Eupercaria</taxon>
        <taxon>Labriformes</taxon>
        <taxon>Labridae</taxon>
        <taxon>Xyrichtys</taxon>
    </lineage>
</organism>
<name>A0AAV1GQ33_XYRNO</name>
<keyword evidence="3 10" id="KW-0812">Transmembrane</keyword>
<evidence type="ECO:0000313" key="13">
    <source>
        <dbReference type="EMBL" id="CAJ1074911.1"/>
    </source>
</evidence>
<dbReference type="GO" id="GO:0016020">
    <property type="term" value="C:membrane"/>
    <property type="evidence" value="ECO:0007669"/>
    <property type="project" value="UniProtKB-SubCell"/>
</dbReference>
<feature type="chain" id="PRO_5043494409" evidence="11">
    <location>
        <begin position="25"/>
        <end position="459"/>
    </location>
</feature>
<keyword evidence="7 10" id="KW-0472">Membrane</keyword>